<keyword evidence="2" id="KW-1185">Reference proteome</keyword>
<dbReference type="Proteomes" id="UP001054945">
    <property type="component" value="Unassembled WGS sequence"/>
</dbReference>
<dbReference type="EMBL" id="BPLR01010144">
    <property type="protein sequence ID" value="GIY37235.1"/>
    <property type="molecule type" value="Genomic_DNA"/>
</dbReference>
<name>A0AAV4SXK3_CAEEX</name>
<dbReference type="AlphaFoldDB" id="A0AAV4SXK3"/>
<protein>
    <submittedName>
        <fullName evidence="1">Uncharacterized protein</fullName>
    </submittedName>
</protein>
<proteinExistence type="predicted"/>
<evidence type="ECO:0000313" key="1">
    <source>
        <dbReference type="EMBL" id="GIY37235.1"/>
    </source>
</evidence>
<reference evidence="1 2" key="1">
    <citation type="submission" date="2021-06" db="EMBL/GenBank/DDBJ databases">
        <title>Caerostris extrusa draft genome.</title>
        <authorList>
            <person name="Kono N."/>
            <person name="Arakawa K."/>
        </authorList>
    </citation>
    <scope>NUCLEOTIDE SEQUENCE [LARGE SCALE GENOMIC DNA]</scope>
</reference>
<sequence>MANIFGLRSSKVQFGTQFVRVRSSVRKSSSHQNRLPSTLRIGTINLSDGKTIHVIRWPSVEGATSYLFWK</sequence>
<accession>A0AAV4SXK3</accession>
<gene>
    <name evidence="1" type="ORF">CEXT_641691</name>
</gene>
<evidence type="ECO:0000313" key="2">
    <source>
        <dbReference type="Proteomes" id="UP001054945"/>
    </source>
</evidence>
<organism evidence="1 2">
    <name type="scientific">Caerostris extrusa</name>
    <name type="common">Bark spider</name>
    <name type="synonym">Caerostris bankana</name>
    <dbReference type="NCBI Taxonomy" id="172846"/>
    <lineage>
        <taxon>Eukaryota</taxon>
        <taxon>Metazoa</taxon>
        <taxon>Ecdysozoa</taxon>
        <taxon>Arthropoda</taxon>
        <taxon>Chelicerata</taxon>
        <taxon>Arachnida</taxon>
        <taxon>Araneae</taxon>
        <taxon>Araneomorphae</taxon>
        <taxon>Entelegynae</taxon>
        <taxon>Araneoidea</taxon>
        <taxon>Araneidae</taxon>
        <taxon>Caerostris</taxon>
    </lineage>
</organism>
<comment type="caution">
    <text evidence="1">The sequence shown here is derived from an EMBL/GenBank/DDBJ whole genome shotgun (WGS) entry which is preliminary data.</text>
</comment>